<organism evidence="3 4">
    <name type="scientific">Operophtera brumata</name>
    <name type="common">Winter moth</name>
    <name type="synonym">Phalaena brumata</name>
    <dbReference type="NCBI Taxonomy" id="104452"/>
    <lineage>
        <taxon>Eukaryota</taxon>
        <taxon>Metazoa</taxon>
        <taxon>Ecdysozoa</taxon>
        <taxon>Arthropoda</taxon>
        <taxon>Hexapoda</taxon>
        <taxon>Insecta</taxon>
        <taxon>Pterygota</taxon>
        <taxon>Neoptera</taxon>
        <taxon>Endopterygota</taxon>
        <taxon>Lepidoptera</taxon>
        <taxon>Glossata</taxon>
        <taxon>Ditrysia</taxon>
        <taxon>Geometroidea</taxon>
        <taxon>Geometridae</taxon>
        <taxon>Larentiinae</taxon>
        <taxon>Operophtera</taxon>
    </lineage>
</organism>
<protein>
    <submittedName>
        <fullName evidence="3">Putative papillote</fullName>
    </submittedName>
</protein>
<feature type="region of interest" description="Disordered" evidence="1">
    <location>
        <begin position="491"/>
        <end position="529"/>
    </location>
</feature>
<reference evidence="3 4" key="1">
    <citation type="journal article" date="2015" name="Genome Biol. Evol.">
        <title>The genome of winter moth (Operophtera brumata) provides a genomic perspective on sexual dimorphism and phenology.</title>
        <authorList>
            <person name="Derks M.F."/>
            <person name="Smit S."/>
            <person name="Salis L."/>
            <person name="Schijlen E."/>
            <person name="Bossers A."/>
            <person name="Mateman C."/>
            <person name="Pijl A.S."/>
            <person name="de Ridder D."/>
            <person name="Groenen M.A."/>
            <person name="Visser M.E."/>
            <person name="Megens H.J."/>
        </authorList>
    </citation>
    <scope>NUCLEOTIDE SEQUENCE [LARGE SCALE GENOMIC DNA]</scope>
    <source>
        <strain evidence="3">WM2013NL</strain>
        <tissue evidence="3">Head and thorax</tissue>
    </source>
</reference>
<proteinExistence type="predicted"/>
<dbReference type="PANTHER" id="PTHR46560:SF11">
    <property type="entry name" value="GH09980P"/>
    <property type="match status" value="1"/>
</dbReference>
<dbReference type="STRING" id="104452.A0A0L7LIL4"/>
<accession>A0A0L7LIL4</accession>
<feature type="region of interest" description="Disordered" evidence="1">
    <location>
        <begin position="294"/>
        <end position="313"/>
    </location>
</feature>
<evidence type="ECO:0000256" key="2">
    <source>
        <dbReference type="SAM" id="Phobius"/>
    </source>
</evidence>
<keyword evidence="2" id="KW-1133">Transmembrane helix</keyword>
<evidence type="ECO:0000256" key="1">
    <source>
        <dbReference type="SAM" id="MobiDB-lite"/>
    </source>
</evidence>
<feature type="region of interest" description="Disordered" evidence="1">
    <location>
        <begin position="630"/>
        <end position="651"/>
    </location>
</feature>
<sequence length="708" mass="79598">MILTLACALAAAQAQSNYGSQANDIEYQGEGLPEQTVLDGKVTKLDDLSPFISLNRTKASLNCAAGSMQIDLKFNEKFYGVAYADFDRHSACQVAGKGALSYKLELPLKGCGTKQMDGDEVITIVCRYPPPIVPIPVFNPLIATPEKGPLPATAPLAGTHILMIICAILFLTLLLLGLGVSYLCLRRRALPPPRRLIDDSSASIISREKVKIPRAHPVYPLAAEVASVASDTIPSDYPSETPSEAEHAQVNQAFMMDESYQSEGYGESHEAHASNGRLRAGAAPAFDVRVRVQRPPAPPSPLSTITATETDGGSVRHMMQEEHERQESVRTVSPVALPLPARAARLSPPERPPRPALYSQVNRERQEWSRRPRSIVSLNTEMTDTHSVTEVTDMSHARMKPEITSHVVDDVFLRTITEKKTIEDIERHKRLVTEYKQVPAPPPHFDVTIRNHTMPDAQWENFSDISSASGMTLTPKMERLTASSSVYHPASPGELPLLPELPPARNPLYREEDDEDVPEPTPAPPMPGNWSVLTRRAYRLTREERLRWREVIAHESTLRRELARSSTREEFTRVAHDHRFAPLYAPPKWEVIIRILAPPLDKNKNRYRKKSEWDSRSRRSSLPTLYEYDSDATSLRDPQRSRRSSYRSDHVDMRSMSEMMVDYAREQADTHSEVSAGTQLGRYYDDDSDYEHPFQHNQSSRSVYFLVI</sequence>
<dbReference type="Proteomes" id="UP000037510">
    <property type="component" value="Unassembled WGS sequence"/>
</dbReference>
<evidence type="ECO:0000313" key="3">
    <source>
        <dbReference type="EMBL" id="KOB75184.1"/>
    </source>
</evidence>
<keyword evidence="2" id="KW-0472">Membrane</keyword>
<evidence type="ECO:0000313" key="4">
    <source>
        <dbReference type="Proteomes" id="UP000037510"/>
    </source>
</evidence>
<feature type="region of interest" description="Disordered" evidence="1">
    <location>
        <begin position="344"/>
        <end position="365"/>
    </location>
</feature>
<comment type="caution">
    <text evidence="3">The sequence shown here is derived from an EMBL/GenBank/DDBJ whole genome shotgun (WGS) entry which is preliminary data.</text>
</comment>
<dbReference type="EMBL" id="JTDY01000990">
    <property type="protein sequence ID" value="KOB75184.1"/>
    <property type="molecule type" value="Genomic_DNA"/>
</dbReference>
<feature type="compositionally biased region" description="Polar residues" evidence="1">
    <location>
        <begin position="302"/>
        <end position="311"/>
    </location>
</feature>
<keyword evidence="4" id="KW-1185">Reference proteome</keyword>
<dbReference type="PANTHER" id="PTHR46560">
    <property type="entry name" value="CYPHER, ISOFORM B"/>
    <property type="match status" value="1"/>
</dbReference>
<dbReference type="AlphaFoldDB" id="A0A0L7LIL4"/>
<keyword evidence="2" id="KW-0812">Transmembrane</keyword>
<gene>
    <name evidence="3" type="ORF">OBRU01_04777</name>
</gene>
<feature type="transmembrane region" description="Helical" evidence="2">
    <location>
        <begin position="161"/>
        <end position="185"/>
    </location>
</feature>
<name>A0A0L7LIL4_OPEBR</name>